<dbReference type="GO" id="GO:0070652">
    <property type="term" value="C:HAUS complex"/>
    <property type="evidence" value="ECO:0007669"/>
    <property type="project" value="InterPro"/>
</dbReference>
<dbReference type="EMBL" id="NESQ01000197">
    <property type="protein sequence ID" value="PUU76185.1"/>
    <property type="molecule type" value="Genomic_DNA"/>
</dbReference>
<proteinExistence type="predicted"/>
<evidence type="ECO:0000256" key="2">
    <source>
        <dbReference type="SAM" id="MobiDB-lite"/>
    </source>
</evidence>
<feature type="coiled-coil region" evidence="1">
    <location>
        <begin position="274"/>
        <end position="301"/>
    </location>
</feature>
<dbReference type="STRING" id="42251.A0A2T6ZL25"/>
<feature type="region of interest" description="Disordered" evidence="2">
    <location>
        <begin position="557"/>
        <end position="719"/>
    </location>
</feature>
<feature type="compositionally biased region" description="Polar residues" evidence="2">
    <location>
        <begin position="605"/>
        <end position="637"/>
    </location>
</feature>
<comment type="caution">
    <text evidence="4">The sequence shown here is derived from an EMBL/GenBank/DDBJ whole genome shotgun (WGS) entry which is preliminary data.</text>
</comment>
<name>A0A2T6ZL25_TUBBO</name>
<protein>
    <submittedName>
        <fullName evidence="4">HAUS augmin-like complex subunit 6 N-terminus-domain-containing protein</fullName>
    </submittedName>
</protein>
<keyword evidence="5" id="KW-1185">Reference proteome</keyword>
<evidence type="ECO:0000313" key="5">
    <source>
        <dbReference type="Proteomes" id="UP000244722"/>
    </source>
</evidence>
<reference evidence="4 5" key="1">
    <citation type="submission" date="2017-04" db="EMBL/GenBank/DDBJ databases">
        <title>Draft genome sequence of Tuber borchii Vittad., a whitish edible truffle.</title>
        <authorList>
            <consortium name="DOE Joint Genome Institute"/>
            <person name="Murat C."/>
            <person name="Kuo A."/>
            <person name="Barry K.W."/>
            <person name="Clum A."/>
            <person name="Dockter R.B."/>
            <person name="Fauchery L."/>
            <person name="Iotti M."/>
            <person name="Kohler A."/>
            <person name="Labutti K."/>
            <person name="Lindquist E.A."/>
            <person name="Lipzen A."/>
            <person name="Ohm R.A."/>
            <person name="Wang M."/>
            <person name="Grigoriev I.V."/>
            <person name="Zambonelli A."/>
            <person name="Martin F.M."/>
        </authorList>
    </citation>
    <scope>NUCLEOTIDE SEQUENCE [LARGE SCALE GENOMIC DNA]</scope>
    <source>
        <strain evidence="4 5">Tbo3840</strain>
    </source>
</reference>
<feature type="region of interest" description="Disordered" evidence="2">
    <location>
        <begin position="391"/>
        <end position="536"/>
    </location>
</feature>
<dbReference type="OrthoDB" id="5575722at2759"/>
<feature type="domain" description="HAUS augmin-like complex subunit 6 N-terminal" evidence="3">
    <location>
        <begin position="10"/>
        <end position="230"/>
    </location>
</feature>
<feature type="compositionally biased region" description="Basic and acidic residues" evidence="2">
    <location>
        <begin position="410"/>
        <end position="421"/>
    </location>
</feature>
<dbReference type="AlphaFoldDB" id="A0A2T6ZL25"/>
<dbReference type="PANTHER" id="PTHR16151">
    <property type="entry name" value="HAUS AUGMIN-LIKE COMPLEX SUBUNIT 6"/>
    <property type="match status" value="1"/>
</dbReference>
<dbReference type="InterPro" id="IPR026797">
    <property type="entry name" value="HAUS_6"/>
</dbReference>
<dbReference type="GO" id="GO:0051225">
    <property type="term" value="P:spindle assembly"/>
    <property type="evidence" value="ECO:0007669"/>
    <property type="project" value="InterPro"/>
</dbReference>
<dbReference type="PANTHER" id="PTHR16151:SF2">
    <property type="entry name" value="HAUS AUGMIN-LIKE COMPLEX SUBUNIT 6"/>
    <property type="match status" value="1"/>
</dbReference>
<dbReference type="InterPro" id="IPR028163">
    <property type="entry name" value="HAUS_6_N"/>
</dbReference>
<dbReference type="GO" id="GO:1990498">
    <property type="term" value="C:mitotic spindle microtubule"/>
    <property type="evidence" value="ECO:0007669"/>
    <property type="project" value="TreeGrafter"/>
</dbReference>
<feature type="compositionally biased region" description="Basic and acidic residues" evidence="2">
    <location>
        <begin position="440"/>
        <end position="457"/>
    </location>
</feature>
<sequence length="719" mass="81342">MKSSPAVSLLLTNLRLLDYDGEAEDSFLVTPDVFTSLKNKGKAFEHIIYHLFSSFDPEECAIRLEGCWPIYEPAQSREFRNVVFKWLTDLKRTGQLGNILVRKTLLDDCSGERYEELLLALSTTVLRDRIENGFFKDVVQGTYAYNQTSSPAPRDLKILILAHQVSLSQLLHARRLSKAQWASFSTFLDTKETEISALSQSLTRSSAEDTQKSLPRGYEEDVLRKWRNNWLGDQRWLDILLQGDPEFTREQFFELPFEKALAKHHHFKGGLGGARSGEISLKALEQQVQDQKRKLGELRQLRRDHLETIPHAYSQLAPKATSTEGEKKAEKPLKVAFGRHQLLHSGQLEITRDCLIGERNEYTELLSSLREDLAATSAPRVRREIEKASEYRFRTPSEPEPMEIEEEGLGMDKEAQREEQTRLSNQARGEELPPEPGNYKPEDLSIHSDYPEYDYKDTLSPAQEYSPPRKPPMKVSQRVREYGPHHTNSTDASDEDEHLSSLEASVVSLTPRAPHQRDTITVSPEPSMPKRSIGRFSLGFGDDELLAEQIVSTVAGATYSPEKPSPAKRDQHHNSYQLPRMGSPTSSLDESFDIDESEMLDIAQSPGSNRFSNRPPSLSPPDNRNLSTPMRSPSATTPKEDLLMSEDYNSVFKSRPKIALSPKFTPSTGTPEQLPGLSLMSGVEGTPSAGYSEDESENDNDHISSPLKLKSERRRRRMM</sequence>
<evidence type="ECO:0000259" key="3">
    <source>
        <dbReference type="Pfam" id="PF14661"/>
    </source>
</evidence>
<dbReference type="Pfam" id="PF14661">
    <property type="entry name" value="HAUS6_N"/>
    <property type="match status" value="1"/>
</dbReference>
<dbReference type="Proteomes" id="UP000244722">
    <property type="component" value="Unassembled WGS sequence"/>
</dbReference>
<feature type="compositionally biased region" description="Acidic residues" evidence="2">
    <location>
        <begin position="590"/>
        <end position="599"/>
    </location>
</feature>
<evidence type="ECO:0000256" key="1">
    <source>
        <dbReference type="SAM" id="Coils"/>
    </source>
</evidence>
<evidence type="ECO:0000313" key="4">
    <source>
        <dbReference type="EMBL" id="PUU76185.1"/>
    </source>
</evidence>
<keyword evidence="1" id="KW-0175">Coiled coil</keyword>
<gene>
    <name evidence="4" type="ORF">B9Z19DRAFT_1102502</name>
</gene>
<accession>A0A2T6ZL25</accession>
<organism evidence="4 5">
    <name type="scientific">Tuber borchii</name>
    <name type="common">White truffle</name>
    <dbReference type="NCBI Taxonomy" id="42251"/>
    <lineage>
        <taxon>Eukaryota</taxon>
        <taxon>Fungi</taxon>
        <taxon>Dikarya</taxon>
        <taxon>Ascomycota</taxon>
        <taxon>Pezizomycotina</taxon>
        <taxon>Pezizomycetes</taxon>
        <taxon>Pezizales</taxon>
        <taxon>Tuberaceae</taxon>
        <taxon>Tuber</taxon>
    </lineage>
</organism>
<dbReference type="GO" id="GO:0008017">
    <property type="term" value="F:microtubule binding"/>
    <property type="evidence" value="ECO:0007669"/>
    <property type="project" value="TreeGrafter"/>
</dbReference>
<feature type="compositionally biased region" description="Acidic residues" evidence="2">
    <location>
        <begin position="400"/>
        <end position="409"/>
    </location>
</feature>